<evidence type="ECO:0000313" key="1">
    <source>
        <dbReference type="EMBL" id="MBT2162792.1"/>
    </source>
</evidence>
<reference evidence="2" key="2">
    <citation type="submission" date="2023-07" db="EMBL/GenBank/DDBJ databases">
        <title>Zobellia barbeyronii sp. nov., a new marine flavobacterium, isolated from green and red algae.</title>
        <authorList>
            <person name="Nedashkovskaya O.I."/>
            <person name="Otstavnykh N."/>
            <person name="Zhukova N."/>
            <person name="Guzev K."/>
            <person name="Chausova V."/>
            <person name="Tekutyeva L."/>
            <person name="Mikhailov V."/>
            <person name="Isaeva M."/>
        </authorList>
    </citation>
    <scope>NUCLEOTIDE SEQUENCE [LARGE SCALE GENOMIC DNA]</scope>
    <source>
        <strain evidence="2">KMM 6746</strain>
    </source>
</reference>
<dbReference type="Proteomes" id="UP000740413">
    <property type="component" value="Unassembled WGS sequence"/>
</dbReference>
<keyword evidence="2" id="KW-1185">Reference proteome</keyword>
<gene>
    <name evidence="1" type="ORF">HW347_16100</name>
</gene>
<proteinExistence type="predicted"/>
<protein>
    <submittedName>
        <fullName evidence="1">Uncharacterized protein</fullName>
    </submittedName>
</protein>
<dbReference type="EMBL" id="JACATN010000005">
    <property type="protein sequence ID" value="MBT2162792.1"/>
    <property type="molecule type" value="Genomic_DNA"/>
</dbReference>
<dbReference type="PROSITE" id="PS51257">
    <property type="entry name" value="PROKAR_LIPOPROTEIN"/>
    <property type="match status" value="1"/>
</dbReference>
<sequence>MRSTLLKLLLKKSIAYTVFLGFILLGCKATEQNNQETTLSSSDVNTEEVHSTRHNNSGAAVYTYDFDDHGHIHHKSELEIPILPKAIDSLTQVATGIEGNQILIKPISIPQFVDPNYLDIKSPVADKIVENYTNSTNKEPGGHCLSVSKGRFEQAYKEVHGHLPYEDLPDRIASKFFTPKQVFNLLYVSASEEHPEWRSLPEEYRGKGNAGAIAYAGMGTLVDASGIWSGQLRPGALMQVWRYEEDYEKVVQGVDVKKLDPYGHSFVFISYVRDDKNAIIGLRIADQGFQSYRPLVPRDYEVWWAVNLSI</sequence>
<name>A0ABS5WHQ4_9FLAO</name>
<dbReference type="RefSeq" id="WP_214612793.1">
    <property type="nucleotide sequence ID" value="NZ_JACATN010000005.1"/>
</dbReference>
<evidence type="ECO:0000313" key="2">
    <source>
        <dbReference type="Proteomes" id="UP000740413"/>
    </source>
</evidence>
<organism evidence="1 2">
    <name type="scientific">Zobellia barbeyronii</name>
    <dbReference type="NCBI Taxonomy" id="2748009"/>
    <lineage>
        <taxon>Bacteria</taxon>
        <taxon>Pseudomonadati</taxon>
        <taxon>Bacteroidota</taxon>
        <taxon>Flavobacteriia</taxon>
        <taxon>Flavobacteriales</taxon>
        <taxon>Flavobacteriaceae</taxon>
        <taxon>Zobellia</taxon>
    </lineage>
</organism>
<reference evidence="1 2" key="1">
    <citation type="submission" date="2020-06" db="EMBL/GenBank/DDBJ databases">
        <authorList>
            <person name="Isaeva M.P."/>
            <person name="Chernysheva N.Y."/>
        </authorList>
    </citation>
    <scope>NUCLEOTIDE SEQUENCE [LARGE SCALE GENOMIC DNA]</scope>
    <source>
        <strain evidence="1 2">KMM 6746</strain>
    </source>
</reference>
<comment type="caution">
    <text evidence="1">The sequence shown here is derived from an EMBL/GenBank/DDBJ whole genome shotgun (WGS) entry which is preliminary data.</text>
</comment>
<accession>A0ABS5WHQ4</accession>